<dbReference type="InterPro" id="IPR002048">
    <property type="entry name" value="EF_hand_dom"/>
</dbReference>
<dbReference type="GO" id="GO:0005509">
    <property type="term" value="F:calcium ion binding"/>
    <property type="evidence" value="ECO:0007669"/>
    <property type="project" value="InterPro"/>
</dbReference>
<dbReference type="Pfam" id="PF13499">
    <property type="entry name" value="EF-hand_7"/>
    <property type="match status" value="2"/>
</dbReference>
<dbReference type="CDD" id="cd00051">
    <property type="entry name" value="EFh"/>
    <property type="match status" value="1"/>
</dbReference>
<dbReference type="InterPro" id="IPR011992">
    <property type="entry name" value="EF-hand-dom_pair"/>
</dbReference>
<gene>
    <name evidence="3" type="ORF">V8G54_019935</name>
</gene>
<proteinExistence type="predicted"/>
<evidence type="ECO:0000256" key="1">
    <source>
        <dbReference type="ARBA" id="ARBA00022837"/>
    </source>
</evidence>
<dbReference type="EMBL" id="CP144695">
    <property type="protein sequence ID" value="WVZ06589.1"/>
    <property type="molecule type" value="Genomic_DNA"/>
</dbReference>
<dbReference type="SMART" id="SM00054">
    <property type="entry name" value="EFh"/>
    <property type="match status" value="4"/>
</dbReference>
<dbReference type="Gene3D" id="1.10.238.10">
    <property type="entry name" value="EF-hand"/>
    <property type="match status" value="2"/>
</dbReference>
<feature type="domain" description="EF-hand" evidence="2">
    <location>
        <begin position="58"/>
        <end position="93"/>
    </location>
</feature>
<evidence type="ECO:0000313" key="3">
    <source>
        <dbReference type="EMBL" id="WVZ06589.1"/>
    </source>
</evidence>
<sequence>VFANKMGVIMSCIGKSSKNMSLDDKIERKIVEMRRYKIGQSKLKSVDSIVMMFPMFKERLKTLRGMFEQYDEDSNGSIEPNELKKFLEHLQLHLKEQEIENLFEYCDLDGSKGIQFNEFIVLLCLIHLLAEPSSSVNSSKAGLEQVGEIFNTIVEAFVFFDQNGDGKLNKKDMIRTLNETNPRERSPARISKHRFQEMDWDKNGQVTFREFLFGFINWVGIEADE</sequence>
<dbReference type="AlphaFoldDB" id="A0AAQ3RVY2"/>
<dbReference type="PANTHER" id="PTHR23064">
    <property type="entry name" value="TROPONIN"/>
    <property type="match status" value="1"/>
</dbReference>
<feature type="domain" description="EF-hand" evidence="2">
    <location>
        <begin position="94"/>
        <end position="129"/>
    </location>
</feature>
<reference evidence="3 4" key="1">
    <citation type="journal article" date="2023" name="Life. Sci Alliance">
        <title>Evolutionary insights into 3D genome organization and epigenetic landscape of Vigna mungo.</title>
        <authorList>
            <person name="Junaid A."/>
            <person name="Singh B."/>
            <person name="Bhatia S."/>
        </authorList>
    </citation>
    <scope>NUCLEOTIDE SEQUENCE [LARGE SCALE GENOMIC DNA]</scope>
    <source>
        <strain evidence="3">Urdbean</strain>
    </source>
</reference>
<feature type="non-terminal residue" evidence="3">
    <location>
        <position position="1"/>
    </location>
</feature>
<evidence type="ECO:0000259" key="2">
    <source>
        <dbReference type="PROSITE" id="PS50222"/>
    </source>
</evidence>
<accession>A0AAQ3RVY2</accession>
<keyword evidence="4" id="KW-1185">Reference proteome</keyword>
<organism evidence="3 4">
    <name type="scientific">Vigna mungo</name>
    <name type="common">Black gram</name>
    <name type="synonym">Phaseolus mungo</name>
    <dbReference type="NCBI Taxonomy" id="3915"/>
    <lineage>
        <taxon>Eukaryota</taxon>
        <taxon>Viridiplantae</taxon>
        <taxon>Streptophyta</taxon>
        <taxon>Embryophyta</taxon>
        <taxon>Tracheophyta</taxon>
        <taxon>Spermatophyta</taxon>
        <taxon>Magnoliopsida</taxon>
        <taxon>eudicotyledons</taxon>
        <taxon>Gunneridae</taxon>
        <taxon>Pentapetalae</taxon>
        <taxon>rosids</taxon>
        <taxon>fabids</taxon>
        <taxon>Fabales</taxon>
        <taxon>Fabaceae</taxon>
        <taxon>Papilionoideae</taxon>
        <taxon>50 kb inversion clade</taxon>
        <taxon>NPAAA clade</taxon>
        <taxon>indigoferoid/millettioid clade</taxon>
        <taxon>Phaseoleae</taxon>
        <taxon>Vigna</taxon>
    </lineage>
</organism>
<dbReference type="InterPro" id="IPR018247">
    <property type="entry name" value="EF_Hand_1_Ca_BS"/>
</dbReference>
<dbReference type="SUPFAM" id="SSF47473">
    <property type="entry name" value="EF-hand"/>
    <property type="match status" value="1"/>
</dbReference>
<evidence type="ECO:0000313" key="4">
    <source>
        <dbReference type="Proteomes" id="UP001374535"/>
    </source>
</evidence>
<dbReference type="PROSITE" id="PS50222">
    <property type="entry name" value="EF_HAND_2"/>
    <property type="match status" value="4"/>
</dbReference>
<dbReference type="InterPro" id="IPR052591">
    <property type="entry name" value="CML21-like"/>
</dbReference>
<dbReference type="PROSITE" id="PS00018">
    <property type="entry name" value="EF_HAND_1"/>
    <property type="match status" value="2"/>
</dbReference>
<keyword evidence="1" id="KW-0106">Calcium</keyword>
<protein>
    <recommendedName>
        <fullName evidence="2">EF-hand domain-containing protein</fullName>
    </recommendedName>
</protein>
<feature type="domain" description="EF-hand" evidence="2">
    <location>
        <begin position="148"/>
        <end position="183"/>
    </location>
</feature>
<name>A0AAQ3RVY2_VIGMU</name>
<feature type="domain" description="EF-hand" evidence="2">
    <location>
        <begin position="186"/>
        <end position="221"/>
    </location>
</feature>
<dbReference type="Proteomes" id="UP001374535">
    <property type="component" value="Chromosome 6"/>
</dbReference>